<dbReference type="InterPro" id="IPR029016">
    <property type="entry name" value="GAF-like_dom_sf"/>
</dbReference>
<keyword evidence="4" id="KW-0808">Transferase</keyword>
<dbReference type="SUPFAM" id="SSF55874">
    <property type="entry name" value="ATPase domain of HSP90 chaperone/DNA topoisomerase II/histidine kinase"/>
    <property type="match status" value="1"/>
</dbReference>
<dbReference type="Pfam" id="PF02518">
    <property type="entry name" value="HATPase_c"/>
    <property type="match status" value="1"/>
</dbReference>
<dbReference type="PANTHER" id="PTHR43065">
    <property type="entry name" value="SENSOR HISTIDINE KINASE"/>
    <property type="match status" value="1"/>
</dbReference>
<dbReference type="Proteomes" id="UP001461163">
    <property type="component" value="Unassembled WGS sequence"/>
</dbReference>
<dbReference type="SMART" id="SM00387">
    <property type="entry name" value="HATPase_c"/>
    <property type="match status" value="1"/>
</dbReference>
<accession>A0ABU9SSM4</accession>
<evidence type="ECO:0000256" key="1">
    <source>
        <dbReference type="ARBA" id="ARBA00000085"/>
    </source>
</evidence>
<evidence type="ECO:0000256" key="2">
    <source>
        <dbReference type="ARBA" id="ARBA00012438"/>
    </source>
</evidence>
<dbReference type="InterPro" id="IPR003661">
    <property type="entry name" value="HisK_dim/P_dom"/>
</dbReference>
<dbReference type="Gene3D" id="3.30.565.10">
    <property type="entry name" value="Histidine kinase-like ATPase, C-terminal domain"/>
    <property type="match status" value="1"/>
</dbReference>
<dbReference type="SUPFAM" id="SSF47384">
    <property type="entry name" value="Homodimeric domain of signal transducing histidine kinase"/>
    <property type="match status" value="1"/>
</dbReference>
<dbReference type="GO" id="GO:0016301">
    <property type="term" value="F:kinase activity"/>
    <property type="evidence" value="ECO:0007669"/>
    <property type="project" value="UniProtKB-KW"/>
</dbReference>
<gene>
    <name evidence="4" type="ORF">WNY77_05745</name>
</gene>
<dbReference type="PANTHER" id="PTHR43065:SF47">
    <property type="match status" value="1"/>
</dbReference>
<dbReference type="Gene3D" id="1.10.287.130">
    <property type="match status" value="1"/>
</dbReference>
<dbReference type="EC" id="2.7.13.3" evidence="2"/>
<evidence type="ECO:0000313" key="4">
    <source>
        <dbReference type="EMBL" id="MEM5496890.1"/>
    </source>
</evidence>
<dbReference type="InterPro" id="IPR036890">
    <property type="entry name" value="HATPase_C_sf"/>
</dbReference>
<keyword evidence="5" id="KW-1185">Reference proteome</keyword>
<comment type="caution">
    <text evidence="4">The sequence shown here is derived from an EMBL/GenBank/DDBJ whole genome shotgun (WGS) entry which is preliminary data.</text>
</comment>
<protein>
    <recommendedName>
        <fullName evidence="2">histidine kinase</fullName>
        <ecNumber evidence="2">2.7.13.3</ecNumber>
    </recommendedName>
</protein>
<dbReference type="SMART" id="SM00388">
    <property type="entry name" value="HisKA"/>
    <property type="match status" value="1"/>
</dbReference>
<dbReference type="EMBL" id="JBBMQS010000003">
    <property type="protein sequence ID" value="MEM5496890.1"/>
    <property type="molecule type" value="Genomic_DNA"/>
</dbReference>
<dbReference type="CDD" id="cd00082">
    <property type="entry name" value="HisKA"/>
    <property type="match status" value="1"/>
</dbReference>
<reference evidence="4 5" key="1">
    <citation type="submission" date="2024-03" db="EMBL/GenBank/DDBJ databases">
        <title>Community enrichment and isolation of bacterial strains for fucoidan degradation.</title>
        <authorList>
            <person name="Sichert A."/>
        </authorList>
    </citation>
    <scope>NUCLEOTIDE SEQUENCE [LARGE SCALE GENOMIC DNA]</scope>
    <source>
        <strain evidence="4 5">AS12</strain>
    </source>
</reference>
<organism evidence="4 5">
    <name type="scientific">Paraglaciecola mesophila</name>
    <dbReference type="NCBI Taxonomy" id="197222"/>
    <lineage>
        <taxon>Bacteria</taxon>
        <taxon>Pseudomonadati</taxon>
        <taxon>Pseudomonadota</taxon>
        <taxon>Gammaproteobacteria</taxon>
        <taxon>Alteromonadales</taxon>
        <taxon>Alteromonadaceae</taxon>
        <taxon>Paraglaciecola</taxon>
    </lineage>
</organism>
<dbReference type="SUPFAM" id="SSF55781">
    <property type="entry name" value="GAF domain-like"/>
    <property type="match status" value="1"/>
</dbReference>
<comment type="catalytic activity">
    <reaction evidence="1">
        <text>ATP + protein L-histidine = ADP + protein N-phospho-L-histidine.</text>
        <dbReference type="EC" id="2.7.13.3"/>
    </reaction>
</comment>
<dbReference type="InterPro" id="IPR005467">
    <property type="entry name" value="His_kinase_dom"/>
</dbReference>
<evidence type="ECO:0000259" key="3">
    <source>
        <dbReference type="PROSITE" id="PS50109"/>
    </source>
</evidence>
<dbReference type="RefSeq" id="WP_052081490.1">
    <property type="nucleotide sequence ID" value="NZ_JBBMQS010000003.1"/>
</dbReference>
<dbReference type="InterPro" id="IPR003594">
    <property type="entry name" value="HATPase_dom"/>
</dbReference>
<dbReference type="Gene3D" id="3.30.450.40">
    <property type="match status" value="1"/>
</dbReference>
<dbReference type="InterPro" id="IPR036097">
    <property type="entry name" value="HisK_dim/P_sf"/>
</dbReference>
<evidence type="ECO:0000313" key="5">
    <source>
        <dbReference type="Proteomes" id="UP001461163"/>
    </source>
</evidence>
<feature type="domain" description="Histidine kinase" evidence="3">
    <location>
        <begin position="232"/>
        <end position="465"/>
    </location>
</feature>
<sequence length="465" mass="51636">MHDSTFCRAHTPSIDNFKSDVLAALLGDTASAVHTLATLLKETLNSQYLVLWHTELNNSVSVALNLATPDALLNAMLTLNGTQSKSLPHSVLTHLQTEFIANISADANWVALHQDTQKLAIDNCIALPVVTHSNELLAVVSAFNLVNTTVSKMQQARIDILCSALCQVMHNEANTRQLRSLKKHQSIQIAQQQQEIDESKLVLQKALYQRDRVQEQLVEMENATALTTMLSSLAHEMNTPLGAALTAASHLETFNERCGQKLANNSLKKSELKQFHQDAHTALTIIKRNVLRADQLMENFTQLVQDQHQRSKREINLCHYLTEVLLSLKPKLKTTRHRVCLDIPSDLSVVCHAGAIGQVLTHLIINSVEHAYTENQAGKITIEASNTYIDSRPSLHIVYIDDGQGMEQTSVSNLYKPFFSLADKNSDNGLGMHICYNLVVKFLKGTIDCHTSVNGGVRFELTIPM</sequence>
<name>A0ABU9SSM4_9ALTE</name>
<dbReference type="PROSITE" id="PS50109">
    <property type="entry name" value="HIS_KIN"/>
    <property type="match status" value="1"/>
</dbReference>
<proteinExistence type="predicted"/>
<keyword evidence="4" id="KW-0418">Kinase</keyword>